<accession>A0ABV6GMY5</accession>
<dbReference type="PANTHER" id="PTHR33055:SF17">
    <property type="entry name" value="THIRD ORF IN TRANSPOSON ISC1491"/>
    <property type="match status" value="1"/>
</dbReference>
<dbReference type="Proteomes" id="UP001589854">
    <property type="component" value="Unassembled WGS sequence"/>
</dbReference>
<feature type="non-terminal residue" evidence="4">
    <location>
        <position position="1"/>
    </location>
</feature>
<feature type="domain" description="Transposase IS110-like N-terminal" evidence="2">
    <location>
        <begin position="22"/>
        <end position="179"/>
    </location>
</feature>
<gene>
    <name evidence="4" type="ORF">ACFFIX_27565</name>
</gene>
<dbReference type="EMBL" id="JBHLVO010000081">
    <property type="protein sequence ID" value="MFC0275055.1"/>
    <property type="molecule type" value="Genomic_DNA"/>
</dbReference>
<dbReference type="InterPro" id="IPR002525">
    <property type="entry name" value="Transp_IS110-like_N"/>
</dbReference>
<evidence type="ECO:0000313" key="5">
    <source>
        <dbReference type="Proteomes" id="UP001589854"/>
    </source>
</evidence>
<keyword evidence="5" id="KW-1185">Reference proteome</keyword>
<dbReference type="InterPro" id="IPR003346">
    <property type="entry name" value="Transposase_20"/>
</dbReference>
<evidence type="ECO:0000259" key="2">
    <source>
        <dbReference type="Pfam" id="PF01548"/>
    </source>
</evidence>
<dbReference type="RefSeq" id="WP_378939881.1">
    <property type="nucleotide sequence ID" value="NZ_JBHLVO010000081.1"/>
</dbReference>
<comment type="caution">
    <text evidence="4">The sequence shown here is derived from an EMBL/GenBank/DDBJ whole genome shotgun (WGS) entry which is preliminary data.</text>
</comment>
<evidence type="ECO:0000313" key="4">
    <source>
        <dbReference type="EMBL" id="MFC0275055.1"/>
    </source>
</evidence>
<protein>
    <submittedName>
        <fullName evidence="4">IS110 family transposase</fullName>
    </submittedName>
</protein>
<dbReference type="Pfam" id="PF02371">
    <property type="entry name" value="Transposase_20"/>
    <property type="match status" value="1"/>
</dbReference>
<dbReference type="InterPro" id="IPR047650">
    <property type="entry name" value="Transpos_IS110"/>
</dbReference>
<name>A0ABV6GMY5_9BACI</name>
<proteinExistence type="predicted"/>
<feature type="domain" description="Transposase IS116/IS110/IS902 C-terminal" evidence="3">
    <location>
        <begin position="302"/>
        <end position="386"/>
    </location>
</feature>
<feature type="coiled-coil region" evidence="1">
    <location>
        <begin position="270"/>
        <end position="297"/>
    </location>
</feature>
<sequence>GKKGSRFSDQLRGINLEEVLIVAIDAAKLHQKALICNYFGDVIEKPFFFSVNSLGITELCTKIKHASSKANAQRIFLGVEATGHYYEDIVRELGTKGYGVQIFNAYTTFEERSSALSWCKTDDLDLVALAHAIMRNKGTEFTLSEGTQRQLLTLSRARRSEVNKRSTLQVEIRVLMDHIWREFQGYAVMDNKKRKTQKIFSDFWGKTPLFFMEHYPHPSSILKLGELEIRKLSRQHNLKMRDTTIQRLLFAANHSLSRSKEELTPELLILKMKIQSLKIFNENIKNLEKEMETLLLKTDGLLLLTVPGIGVVSAAEFYSELGDISKYDHPSQLIKKAGTNPIVKQSGGSGGYYGKISKQGNSHLRHVLYHIGHTLSVHNKDLMPFYERLKGKGKHYRKLYVALGNKFLKIAFAMLRDKKPFISNQPDFQINHEINKKLRYHSFKNQQLVTLVA</sequence>
<dbReference type="NCBIfam" id="NF033542">
    <property type="entry name" value="transpos_IS110"/>
    <property type="match status" value="1"/>
</dbReference>
<organism evidence="4 5">
    <name type="scientific">Metabacillus herbersteinensis</name>
    <dbReference type="NCBI Taxonomy" id="283816"/>
    <lineage>
        <taxon>Bacteria</taxon>
        <taxon>Bacillati</taxon>
        <taxon>Bacillota</taxon>
        <taxon>Bacilli</taxon>
        <taxon>Bacillales</taxon>
        <taxon>Bacillaceae</taxon>
        <taxon>Metabacillus</taxon>
    </lineage>
</organism>
<keyword evidence="1" id="KW-0175">Coiled coil</keyword>
<evidence type="ECO:0000259" key="3">
    <source>
        <dbReference type="Pfam" id="PF02371"/>
    </source>
</evidence>
<dbReference type="PANTHER" id="PTHR33055">
    <property type="entry name" value="TRANSPOSASE FOR INSERTION SEQUENCE ELEMENT IS1111A"/>
    <property type="match status" value="1"/>
</dbReference>
<dbReference type="Pfam" id="PF01548">
    <property type="entry name" value="DEDD_Tnp_IS110"/>
    <property type="match status" value="1"/>
</dbReference>
<evidence type="ECO:0000256" key="1">
    <source>
        <dbReference type="SAM" id="Coils"/>
    </source>
</evidence>
<reference evidence="4 5" key="1">
    <citation type="submission" date="2024-09" db="EMBL/GenBank/DDBJ databases">
        <authorList>
            <person name="Sun Q."/>
            <person name="Mori K."/>
        </authorList>
    </citation>
    <scope>NUCLEOTIDE SEQUENCE [LARGE SCALE GENOMIC DNA]</scope>
    <source>
        <strain evidence="4 5">CCM 7228</strain>
    </source>
</reference>